<evidence type="ECO:0000313" key="1">
    <source>
        <dbReference type="EMBL" id="KAG6945693.1"/>
    </source>
</evidence>
<sequence length="114" mass="13732">MRKLKTAKQIALLKANGCKLKPDPMHEFRWSRLHRMMKRYSKLRRYLHLLDRDREAHKYLLYHTPPDDARRFPIVNFIRTPSEHCVIVDLLEDMELLHCLIKRLQEADLTLVTA</sequence>
<comment type="caution">
    <text evidence="1">The sequence shown here is derived from an EMBL/GenBank/DDBJ whole genome shotgun (WGS) entry which is preliminary data.</text>
</comment>
<keyword evidence="2" id="KW-1185">Reference proteome</keyword>
<name>A0A8J5ICE1_9STRA</name>
<protein>
    <submittedName>
        <fullName evidence="1">Uncharacterized protein</fullName>
    </submittedName>
</protein>
<accession>A0A8J5ICE1</accession>
<organism evidence="1 2">
    <name type="scientific">Phytophthora aleatoria</name>
    <dbReference type="NCBI Taxonomy" id="2496075"/>
    <lineage>
        <taxon>Eukaryota</taxon>
        <taxon>Sar</taxon>
        <taxon>Stramenopiles</taxon>
        <taxon>Oomycota</taxon>
        <taxon>Peronosporomycetes</taxon>
        <taxon>Peronosporales</taxon>
        <taxon>Peronosporaceae</taxon>
        <taxon>Phytophthora</taxon>
    </lineage>
</organism>
<proteinExistence type="predicted"/>
<gene>
    <name evidence="1" type="ORF">JG688_00016433</name>
</gene>
<reference evidence="1" key="1">
    <citation type="submission" date="2021-01" db="EMBL/GenBank/DDBJ databases">
        <title>Phytophthora aleatoria, a newly-described species from Pinus radiata is distinct from Phytophthora cactorum isolates based on comparative genomics.</title>
        <authorList>
            <person name="Mcdougal R."/>
            <person name="Panda P."/>
            <person name="Williams N."/>
            <person name="Studholme D.J."/>
        </authorList>
    </citation>
    <scope>NUCLEOTIDE SEQUENCE</scope>
    <source>
        <strain evidence="1">NZFS 4037</strain>
    </source>
</reference>
<dbReference type="AlphaFoldDB" id="A0A8J5ICE1"/>
<dbReference type="EMBL" id="JAENGY010002044">
    <property type="protein sequence ID" value="KAG6945693.1"/>
    <property type="molecule type" value="Genomic_DNA"/>
</dbReference>
<evidence type="ECO:0000313" key="2">
    <source>
        <dbReference type="Proteomes" id="UP000709295"/>
    </source>
</evidence>
<dbReference type="Proteomes" id="UP000709295">
    <property type="component" value="Unassembled WGS sequence"/>
</dbReference>